<dbReference type="InterPro" id="IPR002156">
    <property type="entry name" value="RNaseH_domain"/>
</dbReference>
<reference evidence="3" key="1">
    <citation type="journal article" date="2019" name="Int. J. Syst. Evol. Microbiol.">
        <title>The Global Catalogue of Microorganisms (GCM) 10K type strain sequencing project: providing services to taxonomists for standard genome sequencing and annotation.</title>
        <authorList>
            <consortium name="The Broad Institute Genomics Platform"/>
            <consortium name="The Broad Institute Genome Sequencing Center for Infectious Disease"/>
            <person name="Wu L."/>
            <person name="Ma J."/>
        </authorList>
    </citation>
    <scope>NUCLEOTIDE SEQUENCE [LARGE SCALE GENOMIC DNA]</scope>
    <source>
        <strain evidence="3">CGMCC 1.11013</strain>
    </source>
</reference>
<dbReference type="InterPro" id="IPR012337">
    <property type="entry name" value="RNaseH-like_sf"/>
</dbReference>
<dbReference type="Gene3D" id="3.30.420.10">
    <property type="entry name" value="Ribonuclease H-like superfamily/Ribonuclease H"/>
    <property type="match status" value="1"/>
</dbReference>
<dbReference type="Pfam" id="PF13456">
    <property type="entry name" value="RVT_3"/>
    <property type="match status" value="1"/>
</dbReference>
<evidence type="ECO:0000313" key="2">
    <source>
        <dbReference type="EMBL" id="GGD53858.1"/>
    </source>
</evidence>
<evidence type="ECO:0000259" key="1">
    <source>
        <dbReference type="PROSITE" id="PS50879"/>
    </source>
</evidence>
<proteinExistence type="predicted"/>
<dbReference type="SUPFAM" id="SSF53098">
    <property type="entry name" value="Ribonuclease H-like"/>
    <property type="match status" value="1"/>
</dbReference>
<protein>
    <recommendedName>
        <fullName evidence="1">RNase H type-1 domain-containing protein</fullName>
    </recommendedName>
</protein>
<dbReference type="PANTHER" id="PTHR48475:SF1">
    <property type="entry name" value="RNASE H TYPE-1 DOMAIN-CONTAINING PROTEIN"/>
    <property type="match status" value="1"/>
</dbReference>
<gene>
    <name evidence="2" type="ORF">GCM10010985_04490</name>
</gene>
<evidence type="ECO:0000313" key="3">
    <source>
        <dbReference type="Proteomes" id="UP000597138"/>
    </source>
</evidence>
<keyword evidence="3" id="KW-1185">Reference proteome</keyword>
<comment type="caution">
    <text evidence="2">The sequence shown here is derived from an EMBL/GenBank/DDBJ whole genome shotgun (WGS) entry which is preliminary data.</text>
</comment>
<dbReference type="Proteomes" id="UP000597138">
    <property type="component" value="Unassembled WGS sequence"/>
</dbReference>
<dbReference type="PROSITE" id="PS50879">
    <property type="entry name" value="RNASE_H_1"/>
    <property type="match status" value="1"/>
</dbReference>
<dbReference type="InterPro" id="IPR036397">
    <property type="entry name" value="RNaseH_sf"/>
</dbReference>
<dbReference type="EMBL" id="BMEG01000001">
    <property type="protein sequence ID" value="GGD53858.1"/>
    <property type="molecule type" value="Genomic_DNA"/>
</dbReference>
<accession>A0ABQ1R0J3</accession>
<dbReference type="PANTHER" id="PTHR48475">
    <property type="entry name" value="RIBONUCLEASE H"/>
    <property type="match status" value="1"/>
</dbReference>
<organism evidence="2 3">
    <name type="scientific">Caballeronia grimmiae</name>
    <dbReference type="NCBI Taxonomy" id="1071679"/>
    <lineage>
        <taxon>Bacteria</taxon>
        <taxon>Pseudomonadati</taxon>
        <taxon>Pseudomonadota</taxon>
        <taxon>Betaproteobacteria</taxon>
        <taxon>Burkholderiales</taxon>
        <taxon>Burkholderiaceae</taxon>
        <taxon>Caballeronia</taxon>
    </lineage>
</organism>
<name>A0ABQ1R0J3_9BURK</name>
<sequence length="229" mass="24756">MPLMVELHELLAVAYKKERLRSRRLVRHAGLSEHAALVRTLEEAAAEQSLRDLVDARRAAQAKAADALRLRQLERATRTKRRTAFDDSSAGESDAWTGWFDGSALPNPGRIGIGGVLKAPHGERIEISATAGIGDSSAAEYLALLALLEAAVRNGATRLVIYGDSRVVIDDVAAPASAGIRRLADHAERVRTLIAQIGDVRLQWIPRARNADADRLSRQALGLPALRAA</sequence>
<feature type="domain" description="RNase H type-1" evidence="1">
    <location>
        <begin position="92"/>
        <end position="222"/>
    </location>
</feature>